<keyword evidence="3" id="KW-1185">Reference proteome</keyword>
<dbReference type="EMBL" id="SOEO01000002">
    <property type="protein sequence ID" value="TDX84483.1"/>
    <property type="molecule type" value="Genomic_DNA"/>
</dbReference>
<dbReference type="SUPFAM" id="SSF55874">
    <property type="entry name" value="ATPase domain of HSP90 chaperone/DNA topoisomerase II/histidine kinase"/>
    <property type="match status" value="1"/>
</dbReference>
<dbReference type="Gene3D" id="3.30.565.10">
    <property type="entry name" value="Histidine kinase-like ATPase, C-terminal domain"/>
    <property type="match status" value="1"/>
</dbReference>
<evidence type="ECO:0000313" key="2">
    <source>
        <dbReference type="EMBL" id="TDX84483.1"/>
    </source>
</evidence>
<sequence length="547" mass="63766">MLFSCSEKEVPNHKNSAKKHKNPYYEKAFVFLDKNEQDSAFYYLNKGKDLFTKLDDSLGIGKSYVNMAIIQETTGDNFGSIESSITASKFLKENDTTHYQSVFCNYNNLGVASNNLKNYKDAKRFYDKALLFTKDPIDKMSLANNIAIVYHNEKQYGKAVEIYQKLIDSVGLKSEFYPKLLLNFSRSKWFENPNYSPVQNYLKAELLSESLQDDWTKDAAYAYLSAYYLNKNKDSAKLYSEKMLSLAKDLKYPIDQLEALQNLIRISDAPHSQNYFENYSRIQDSLTNAQNKAKNQFALIRFESEKAKAENLIWQQEHEEHEHQVERQKLIIWGIIIITSILSFFIFIWIKRRRRRLILEANNKLQEQRLDFSKRVHDVVANGIYEVMTTLENQNDVPKEKLLDKLELMYEKSRDLSYDKVSTQDFNEKIFGLVSSFDNENIKIIIIGNEIDFWSNVSENEKEEWFQILRELLVNMKKHSQATQVILKFSKENGKSEILYSDNGVGLAENFQEKNGFANIKSRLVELKAELMIEKSPSGGLKLSIKY</sequence>
<gene>
    <name evidence="2" type="ORF">B0I22_2104</name>
</gene>
<proteinExistence type="predicted"/>
<dbReference type="AlphaFoldDB" id="A0A4R8I6A3"/>
<dbReference type="SUPFAM" id="SSF48452">
    <property type="entry name" value="TPR-like"/>
    <property type="match status" value="1"/>
</dbReference>
<keyword evidence="1" id="KW-0472">Membrane</keyword>
<protein>
    <submittedName>
        <fullName evidence="2">Uncharacterized protein</fullName>
    </submittedName>
</protein>
<dbReference type="InterPro" id="IPR036890">
    <property type="entry name" value="HATPase_C_sf"/>
</dbReference>
<accession>A0A4R8I6A3</accession>
<dbReference type="OrthoDB" id="943406at2"/>
<dbReference type="Proteomes" id="UP000295313">
    <property type="component" value="Unassembled WGS sequence"/>
</dbReference>
<name>A0A4R8I6A3_9FLAO</name>
<keyword evidence="1" id="KW-0812">Transmembrane</keyword>
<dbReference type="InterPro" id="IPR011990">
    <property type="entry name" value="TPR-like_helical_dom_sf"/>
</dbReference>
<evidence type="ECO:0000256" key="1">
    <source>
        <dbReference type="SAM" id="Phobius"/>
    </source>
</evidence>
<comment type="caution">
    <text evidence="2">The sequence shown here is derived from an EMBL/GenBank/DDBJ whole genome shotgun (WGS) entry which is preliminary data.</text>
</comment>
<feature type="transmembrane region" description="Helical" evidence="1">
    <location>
        <begin position="330"/>
        <end position="350"/>
    </location>
</feature>
<reference evidence="2 3" key="1">
    <citation type="submission" date="2019-03" db="EMBL/GenBank/DDBJ databases">
        <title>Genomic Encyclopedia of Type Strains, Phase III (KMG-III): the genomes of soil and plant-associated and newly described type strains.</title>
        <authorList>
            <person name="Whitman W."/>
        </authorList>
    </citation>
    <scope>NUCLEOTIDE SEQUENCE [LARGE SCALE GENOMIC DNA]</scope>
    <source>
        <strain evidence="2 3">CGMCC 1.12802</strain>
    </source>
</reference>
<dbReference type="Gene3D" id="1.25.40.10">
    <property type="entry name" value="Tetratricopeptide repeat domain"/>
    <property type="match status" value="1"/>
</dbReference>
<keyword evidence="1" id="KW-1133">Transmembrane helix</keyword>
<evidence type="ECO:0000313" key="3">
    <source>
        <dbReference type="Proteomes" id="UP000295313"/>
    </source>
</evidence>
<dbReference type="RefSeq" id="WP_133944490.1">
    <property type="nucleotide sequence ID" value="NZ_SOEO01000002.1"/>
</dbReference>
<organism evidence="2 3">
    <name type="scientific">Epilithonimonas xixisoli</name>
    <dbReference type="NCBI Taxonomy" id="1476462"/>
    <lineage>
        <taxon>Bacteria</taxon>
        <taxon>Pseudomonadati</taxon>
        <taxon>Bacteroidota</taxon>
        <taxon>Flavobacteriia</taxon>
        <taxon>Flavobacteriales</taxon>
        <taxon>Weeksellaceae</taxon>
        <taxon>Chryseobacterium group</taxon>
        <taxon>Epilithonimonas</taxon>
    </lineage>
</organism>